<dbReference type="Gene3D" id="1.10.357.10">
    <property type="entry name" value="Tetracycline Repressor, domain 2"/>
    <property type="match status" value="1"/>
</dbReference>
<organism evidence="3 4">
    <name type="scientific">Priestia endophytica DSM 13796</name>
    <dbReference type="NCBI Taxonomy" id="1121089"/>
    <lineage>
        <taxon>Bacteria</taxon>
        <taxon>Bacillati</taxon>
        <taxon>Bacillota</taxon>
        <taxon>Bacilli</taxon>
        <taxon>Bacillales</taxon>
        <taxon>Bacillaceae</taxon>
        <taxon>Priestia</taxon>
    </lineage>
</organism>
<accession>A0A1I5YN78</accession>
<dbReference type="InterPro" id="IPR009057">
    <property type="entry name" value="Homeodomain-like_sf"/>
</dbReference>
<dbReference type="PANTHER" id="PTHR43479:SF7">
    <property type="entry name" value="TETR-FAMILY TRANSCRIPTIONAL REGULATOR"/>
    <property type="match status" value="1"/>
</dbReference>
<feature type="domain" description="Transcriptional regulator TetR C-terminal Firmicutes type" evidence="2">
    <location>
        <begin position="86"/>
        <end position="164"/>
    </location>
</feature>
<comment type="caution">
    <text evidence="3">The sequence shown here is derived from an EMBL/GenBank/DDBJ whole genome shotgun (WGS) entry which is preliminary data.</text>
</comment>
<dbReference type="InterPro" id="IPR050624">
    <property type="entry name" value="HTH-type_Tx_Regulator"/>
</dbReference>
<dbReference type="RefSeq" id="WP_061802798.1">
    <property type="nucleotide sequence ID" value="NZ_FOXX01000003.1"/>
</dbReference>
<dbReference type="Pfam" id="PF14278">
    <property type="entry name" value="TetR_C_8"/>
    <property type="match status" value="1"/>
</dbReference>
<dbReference type="GeneID" id="93710156"/>
<dbReference type="PANTHER" id="PTHR43479">
    <property type="entry name" value="ACREF/ENVCD OPERON REPRESSOR-RELATED"/>
    <property type="match status" value="1"/>
</dbReference>
<evidence type="ECO:0000313" key="4">
    <source>
        <dbReference type="Proteomes" id="UP000182762"/>
    </source>
</evidence>
<dbReference type="InterPro" id="IPR039532">
    <property type="entry name" value="TetR_C_Firmicutes"/>
</dbReference>
<dbReference type="SUPFAM" id="SSF46689">
    <property type="entry name" value="Homeodomain-like"/>
    <property type="match status" value="1"/>
</dbReference>
<keyword evidence="1" id="KW-0678">Repressor</keyword>
<name>A0A1I5YN78_9BACI</name>
<keyword evidence="4" id="KW-1185">Reference proteome</keyword>
<evidence type="ECO:0000313" key="3">
    <source>
        <dbReference type="EMBL" id="SFQ45699.1"/>
    </source>
</evidence>
<gene>
    <name evidence="3" type="ORF">SAMN02745910_01440</name>
</gene>
<evidence type="ECO:0000259" key="2">
    <source>
        <dbReference type="Pfam" id="PF14278"/>
    </source>
</evidence>
<proteinExistence type="predicted"/>
<sequence length="183" mass="21479">MKKNQTVFLKLCLADALIKLMESQDYDTINVNVICNLAGVGRTTFYRHLGRKNSKDELLIFKLNYEWECYAQKHEEDVKKDKGFAMLNYIYENRRLFTMLNNNGLVVTIMRVFEKLIPAGEPYDKSHSYLISFFSYGYFGIIYQWIKYNFDETPEQVQKHIFDTFSLGMKNQNANSNPASPDC</sequence>
<dbReference type="Proteomes" id="UP000182762">
    <property type="component" value="Unassembled WGS sequence"/>
</dbReference>
<dbReference type="EMBL" id="FOXX01000003">
    <property type="protein sequence ID" value="SFQ45699.1"/>
    <property type="molecule type" value="Genomic_DNA"/>
</dbReference>
<protein>
    <submittedName>
        <fullName evidence="3">Transcriptional regulator, TetR family</fullName>
    </submittedName>
</protein>
<reference evidence="3 4" key="1">
    <citation type="submission" date="2016-10" db="EMBL/GenBank/DDBJ databases">
        <authorList>
            <person name="Varghese N."/>
            <person name="Submissions S."/>
        </authorList>
    </citation>
    <scope>NUCLEOTIDE SEQUENCE [LARGE SCALE GENOMIC DNA]</scope>
    <source>
        <strain evidence="3 4">DSM 13796</strain>
    </source>
</reference>
<evidence type="ECO:0000256" key="1">
    <source>
        <dbReference type="ARBA" id="ARBA00022491"/>
    </source>
</evidence>